<reference evidence="3 4" key="1">
    <citation type="submission" date="2024-02" db="EMBL/GenBank/DDBJ databases">
        <title>Deinococcus xinjiangensis NBRC 107630.</title>
        <authorList>
            <person name="Ichikawa N."/>
            <person name="Katano-Makiyama Y."/>
            <person name="Hidaka K."/>
        </authorList>
    </citation>
    <scope>NUCLEOTIDE SEQUENCE [LARGE SCALE GENOMIC DNA]</scope>
    <source>
        <strain evidence="3 4">NBRC 107630</strain>
    </source>
</reference>
<comment type="subcellular location">
    <subcellularLocation>
        <location evidence="1">Cell outer membrane</location>
    </subcellularLocation>
</comment>
<evidence type="ECO:0000256" key="2">
    <source>
        <dbReference type="ARBA" id="ARBA00023237"/>
    </source>
</evidence>
<keyword evidence="4" id="KW-1185">Reference proteome</keyword>
<proteinExistence type="predicted"/>
<dbReference type="InterPro" id="IPR012902">
    <property type="entry name" value="N_methyl_site"/>
</dbReference>
<dbReference type="PROSITE" id="PS00409">
    <property type="entry name" value="PROKAR_NTER_METHYL"/>
    <property type="match status" value="1"/>
</dbReference>
<evidence type="ECO:0000313" key="4">
    <source>
        <dbReference type="Proteomes" id="UP001458946"/>
    </source>
</evidence>
<dbReference type="RefSeq" id="WP_353541111.1">
    <property type="nucleotide sequence ID" value="NZ_BAABRN010000006.1"/>
</dbReference>
<evidence type="ECO:0000313" key="3">
    <source>
        <dbReference type="EMBL" id="GAA5501137.1"/>
    </source>
</evidence>
<dbReference type="Pfam" id="PF07963">
    <property type="entry name" value="N_methyl"/>
    <property type="match status" value="1"/>
</dbReference>
<keyword evidence="2" id="KW-0998">Cell outer membrane</keyword>
<dbReference type="EMBL" id="BAABRN010000006">
    <property type="protein sequence ID" value="GAA5501137.1"/>
    <property type="molecule type" value="Genomic_DNA"/>
</dbReference>
<accession>A0ABP9V791</accession>
<comment type="caution">
    <text evidence="3">The sequence shown here is derived from an EMBL/GenBank/DDBJ whole genome shotgun (WGS) entry which is preliminary data.</text>
</comment>
<evidence type="ECO:0008006" key="5">
    <source>
        <dbReference type="Google" id="ProtNLM"/>
    </source>
</evidence>
<evidence type="ECO:0000256" key="1">
    <source>
        <dbReference type="ARBA" id="ARBA00004442"/>
    </source>
</evidence>
<keyword evidence="2" id="KW-0472">Membrane</keyword>
<gene>
    <name evidence="3" type="ORF">Dxin01_00868</name>
</gene>
<organism evidence="3 4">
    <name type="scientific">Deinococcus xinjiangensis</name>
    <dbReference type="NCBI Taxonomy" id="457454"/>
    <lineage>
        <taxon>Bacteria</taxon>
        <taxon>Thermotogati</taxon>
        <taxon>Deinococcota</taxon>
        <taxon>Deinococci</taxon>
        <taxon>Deinococcales</taxon>
        <taxon>Deinococcaceae</taxon>
        <taxon>Deinococcus</taxon>
    </lineage>
</organism>
<sequence length="282" mass="29587">MQQKNAGLTLLELLVALSLLMLLMTLATQMLVGSLSTDRQTRDRVPSQQGVRSSMELLAQELRGSIGPKVNYVPTGQTAALRPELTSTDHTSITLFLASAGTAYPAVPPAGYPSVGIWGPRTATGVTGAGTCPEITTGRYLAVYSTVGTTSISPAQKLADASRIVVASADGCPSGVVSHSATDIQTYNSNTYVMPVTPITYSLKNGVLTRTIAGQGPQVVFDGLTSLSFRFQPEITDLAAGCDATQFYDTPTCVPGAVLISLTARPKSSATDLTMQQVVFLH</sequence>
<dbReference type="Proteomes" id="UP001458946">
    <property type="component" value="Unassembled WGS sequence"/>
</dbReference>
<name>A0ABP9V791_9DEIO</name>
<protein>
    <recommendedName>
        <fullName evidence="5">Prepilin-type N-terminal cleavage/methylation domain-containing protein</fullName>
    </recommendedName>
</protein>